<dbReference type="InterPro" id="IPR004260">
    <property type="entry name" value="Pyr-dimer_DNA_glycosylase"/>
</dbReference>
<dbReference type="AlphaFoldDB" id="A0A971CX52"/>
<dbReference type="Pfam" id="PF03013">
    <property type="entry name" value="Pyr_excise"/>
    <property type="match status" value="1"/>
</dbReference>
<evidence type="ECO:0000313" key="2">
    <source>
        <dbReference type="Proteomes" id="UP000767327"/>
    </source>
</evidence>
<accession>A0A971CX52</accession>
<dbReference type="EMBL" id="JAAXZR010000001">
    <property type="protein sequence ID" value="NLT78674.1"/>
    <property type="molecule type" value="Genomic_DNA"/>
</dbReference>
<reference evidence="1" key="1">
    <citation type="journal article" date="2020" name="Biotechnol. Biofuels">
        <title>New insights from the biogas microbiome by comprehensive genome-resolved metagenomics of nearly 1600 species originating from multiple anaerobic digesters.</title>
        <authorList>
            <person name="Campanaro S."/>
            <person name="Treu L."/>
            <person name="Rodriguez-R L.M."/>
            <person name="Kovalovszki A."/>
            <person name="Ziels R.M."/>
            <person name="Maus I."/>
            <person name="Zhu X."/>
            <person name="Kougias P.G."/>
            <person name="Basile A."/>
            <person name="Luo G."/>
            <person name="Schluter A."/>
            <person name="Konstantinidis K.T."/>
            <person name="Angelidaki I."/>
        </authorList>
    </citation>
    <scope>NUCLEOTIDE SEQUENCE</scope>
    <source>
        <strain evidence="1">AS01afH2WH_6</strain>
    </source>
</reference>
<evidence type="ECO:0000313" key="1">
    <source>
        <dbReference type="EMBL" id="NLT78674.1"/>
    </source>
</evidence>
<gene>
    <name evidence="1" type="ORF">GXW98_00055</name>
</gene>
<reference evidence="1" key="2">
    <citation type="submission" date="2020-01" db="EMBL/GenBank/DDBJ databases">
        <authorList>
            <person name="Campanaro S."/>
        </authorList>
    </citation>
    <scope>NUCLEOTIDE SEQUENCE</scope>
    <source>
        <strain evidence="1">AS01afH2WH_6</strain>
    </source>
</reference>
<proteinExistence type="predicted"/>
<sequence length="146" mass="16562">MRMWSLTPAVLDAKGIVACWRESLLAQAVLAGKTKGYTHHPQLERFRACEHPLAAVASYLEPLADEADRRGYHFDRSRILERPDPELRLTVNDGQLSYEWRLLLKKLEQRDPKACARMTERGPQPHPIFLVVPGPVAAWEKVIAGV</sequence>
<protein>
    <submittedName>
        <fullName evidence="1">DNA lyase</fullName>
    </submittedName>
</protein>
<keyword evidence="1" id="KW-0456">Lyase</keyword>
<name>A0A971CX52_9BIFI</name>
<comment type="caution">
    <text evidence="1">The sequence shown here is derived from an EMBL/GenBank/DDBJ whole genome shotgun (WGS) entry which is preliminary data.</text>
</comment>
<dbReference type="GO" id="GO:0016829">
    <property type="term" value="F:lyase activity"/>
    <property type="evidence" value="ECO:0007669"/>
    <property type="project" value="UniProtKB-KW"/>
</dbReference>
<dbReference type="RefSeq" id="WP_273171884.1">
    <property type="nucleotide sequence ID" value="NZ_JAAXZR010000001.1"/>
</dbReference>
<organism evidence="1 2">
    <name type="scientific">Bifidobacterium crudilactis</name>
    <dbReference type="NCBI Taxonomy" id="327277"/>
    <lineage>
        <taxon>Bacteria</taxon>
        <taxon>Bacillati</taxon>
        <taxon>Actinomycetota</taxon>
        <taxon>Actinomycetes</taxon>
        <taxon>Bifidobacteriales</taxon>
        <taxon>Bifidobacteriaceae</taxon>
        <taxon>Bifidobacterium</taxon>
    </lineage>
</organism>
<dbReference type="Proteomes" id="UP000767327">
    <property type="component" value="Unassembled WGS sequence"/>
</dbReference>